<dbReference type="RefSeq" id="WP_218403615.1">
    <property type="nucleotide sequence ID" value="NZ_JAGSPC010000001.1"/>
</dbReference>
<dbReference type="Pfam" id="PF13712">
    <property type="entry name" value="Glyco_tranf_2_5"/>
    <property type="match status" value="1"/>
</dbReference>
<protein>
    <recommendedName>
        <fullName evidence="1">Streptomycin biosynthesis protein StrF domain-containing protein</fullName>
    </recommendedName>
</protein>
<proteinExistence type="predicted"/>
<organism evidence="2 3">
    <name type="scientific">Erythrobacter crassostreae</name>
    <dbReference type="NCBI Taxonomy" id="2828328"/>
    <lineage>
        <taxon>Bacteria</taxon>
        <taxon>Pseudomonadati</taxon>
        <taxon>Pseudomonadota</taxon>
        <taxon>Alphaproteobacteria</taxon>
        <taxon>Sphingomonadales</taxon>
        <taxon>Erythrobacteraceae</taxon>
        <taxon>Erythrobacter/Porphyrobacter group</taxon>
        <taxon>Erythrobacter</taxon>
    </lineage>
</organism>
<name>A0A9X1JNB4_9SPHN</name>
<reference evidence="2" key="1">
    <citation type="submission" date="2021-04" db="EMBL/GenBank/DDBJ databases">
        <authorList>
            <person name="Pira H."/>
            <person name="Risdian C."/>
            <person name="Wink J."/>
        </authorList>
    </citation>
    <scope>NUCLEOTIDE SEQUENCE</scope>
    <source>
        <strain evidence="2">WH158</strain>
    </source>
</reference>
<dbReference type="Proteomes" id="UP001138681">
    <property type="component" value="Unassembled WGS sequence"/>
</dbReference>
<keyword evidence="3" id="KW-1185">Reference proteome</keyword>
<dbReference type="EMBL" id="JAGSPC010000001">
    <property type="protein sequence ID" value="MBV7258277.1"/>
    <property type="molecule type" value="Genomic_DNA"/>
</dbReference>
<comment type="caution">
    <text evidence="2">The sequence shown here is derived from an EMBL/GenBank/DDBJ whole genome shotgun (WGS) entry which is preliminary data.</text>
</comment>
<evidence type="ECO:0000313" key="3">
    <source>
        <dbReference type="Proteomes" id="UP001138681"/>
    </source>
</evidence>
<evidence type="ECO:0000259" key="1">
    <source>
        <dbReference type="Pfam" id="PF13712"/>
    </source>
</evidence>
<evidence type="ECO:0000313" key="2">
    <source>
        <dbReference type="EMBL" id="MBV7258277.1"/>
    </source>
</evidence>
<accession>A0A9X1JNB4</accession>
<gene>
    <name evidence="2" type="ORF">KCG46_01660</name>
</gene>
<dbReference type="CDD" id="cd00761">
    <property type="entry name" value="Glyco_tranf_GTA_type"/>
    <property type="match status" value="1"/>
</dbReference>
<dbReference type="InterPro" id="IPR059123">
    <property type="entry name" value="StrF_dom"/>
</dbReference>
<dbReference type="AlphaFoldDB" id="A0A9X1JNB4"/>
<sequence>MTHGPEIALDLHFVAAVNDDAVLANNLVRSPIISGGGASLSCYRGAACASKAYNQGLDDCSADIVVFAHQDVFLPDGWEKNLHRAVSAIEREDPDWGVIGAWGVGQSGEYVGHAWSSGLSQRLGGPFDHPIEAKCIDEFVIILRCASGLKFDEGLPHFHFYAADIVLTARAAGMKVYVADIPVIHNSRPVQSYSGGYTDAWNYMRNKWSGTLPVRTMTTPLTRSILPILRGKWRIWRSLRRRLARATDPSIDPRELVRHLDS</sequence>
<feature type="domain" description="Streptomycin biosynthesis protein StrF" evidence="1">
    <location>
        <begin position="44"/>
        <end position="187"/>
    </location>
</feature>